<sequence>GSGNSGDAAVAATAKPNALTMTTTTALEAETLRSEPLAAIAAVQQAAAGTAPKTTSTLTINGDDSCSGAVNDVSEDLAADVDMADDAAVTAEPEGPCNPCQEYSDEFGGNGPVARPGQATPGPAHHRPLGGGWQVGGSSSRETSYPMDIYGDDSSYELQADVPGMREGDISIEILDRHRLVVEGNAAERVRPLTAAEAGLPPGRKPLALRTERRRRRHFKRTFRLPHDVDHRGVTAFIEDGVLIVR</sequence>
<dbReference type="InterPro" id="IPR031107">
    <property type="entry name" value="Small_HSP"/>
</dbReference>
<evidence type="ECO:0000313" key="6">
    <source>
        <dbReference type="EMBL" id="GLI66054.1"/>
    </source>
</evidence>
<dbReference type="SUPFAM" id="SSF49764">
    <property type="entry name" value="HSP20-like chaperones"/>
    <property type="match status" value="1"/>
</dbReference>
<feature type="non-terminal residue" evidence="6">
    <location>
        <position position="1"/>
    </location>
</feature>
<evidence type="ECO:0000256" key="1">
    <source>
        <dbReference type="ARBA" id="ARBA00023016"/>
    </source>
</evidence>
<dbReference type="Proteomes" id="UP001165090">
    <property type="component" value="Unassembled WGS sequence"/>
</dbReference>
<dbReference type="EMBL" id="BSDZ01000027">
    <property type="protein sequence ID" value="GLI66054.1"/>
    <property type="molecule type" value="Genomic_DNA"/>
</dbReference>
<evidence type="ECO:0000256" key="3">
    <source>
        <dbReference type="RuleBase" id="RU003616"/>
    </source>
</evidence>
<keyword evidence="7" id="KW-1185">Reference proteome</keyword>
<name>A0ABQ5S8S4_9CHLO</name>
<organism evidence="6 7">
    <name type="scientific">Volvox africanus</name>
    <dbReference type="NCBI Taxonomy" id="51714"/>
    <lineage>
        <taxon>Eukaryota</taxon>
        <taxon>Viridiplantae</taxon>
        <taxon>Chlorophyta</taxon>
        <taxon>core chlorophytes</taxon>
        <taxon>Chlorophyceae</taxon>
        <taxon>CS clade</taxon>
        <taxon>Chlamydomonadales</taxon>
        <taxon>Volvocaceae</taxon>
        <taxon>Volvox</taxon>
    </lineage>
</organism>
<dbReference type="Pfam" id="PF00011">
    <property type="entry name" value="HSP20"/>
    <property type="match status" value="1"/>
</dbReference>
<reference evidence="6 7" key="1">
    <citation type="journal article" date="2023" name="IScience">
        <title>Expanded male sex-determining region conserved during the evolution of homothallism in the green alga Volvox.</title>
        <authorList>
            <person name="Yamamoto K."/>
            <person name="Matsuzaki R."/>
            <person name="Mahakham W."/>
            <person name="Heman W."/>
            <person name="Sekimoto H."/>
            <person name="Kawachi M."/>
            <person name="Minakuchi Y."/>
            <person name="Toyoda A."/>
            <person name="Nozaki H."/>
        </authorList>
    </citation>
    <scope>NUCLEOTIDE SEQUENCE [LARGE SCALE GENOMIC DNA]</scope>
    <source>
        <strain evidence="6 7">NIES-4468</strain>
    </source>
</reference>
<feature type="region of interest" description="Disordered" evidence="4">
    <location>
        <begin position="116"/>
        <end position="141"/>
    </location>
</feature>
<gene>
    <name evidence="6" type="ORF">VaNZ11_009769</name>
</gene>
<dbReference type="InterPro" id="IPR008978">
    <property type="entry name" value="HSP20-like_chaperone"/>
</dbReference>
<evidence type="ECO:0000259" key="5">
    <source>
        <dbReference type="PROSITE" id="PS01031"/>
    </source>
</evidence>
<feature type="non-terminal residue" evidence="6">
    <location>
        <position position="246"/>
    </location>
</feature>
<dbReference type="Gene3D" id="2.60.40.790">
    <property type="match status" value="1"/>
</dbReference>
<comment type="similarity">
    <text evidence="2 3">Belongs to the small heat shock protein (HSP20) family.</text>
</comment>
<proteinExistence type="inferred from homology"/>
<dbReference type="PROSITE" id="PS01031">
    <property type="entry name" value="SHSP"/>
    <property type="match status" value="1"/>
</dbReference>
<feature type="domain" description="SHSP" evidence="5">
    <location>
        <begin position="138"/>
        <end position="246"/>
    </location>
</feature>
<dbReference type="PANTHER" id="PTHR11527">
    <property type="entry name" value="HEAT-SHOCK PROTEIN 20 FAMILY MEMBER"/>
    <property type="match status" value="1"/>
</dbReference>
<evidence type="ECO:0000256" key="4">
    <source>
        <dbReference type="SAM" id="MobiDB-lite"/>
    </source>
</evidence>
<keyword evidence="1" id="KW-0346">Stress response</keyword>
<evidence type="ECO:0000256" key="2">
    <source>
        <dbReference type="PROSITE-ProRule" id="PRU00285"/>
    </source>
</evidence>
<evidence type="ECO:0000313" key="7">
    <source>
        <dbReference type="Proteomes" id="UP001165090"/>
    </source>
</evidence>
<dbReference type="InterPro" id="IPR002068">
    <property type="entry name" value="A-crystallin/Hsp20_dom"/>
</dbReference>
<accession>A0ABQ5S8S4</accession>
<dbReference type="CDD" id="cd06464">
    <property type="entry name" value="ACD_sHsps-like"/>
    <property type="match status" value="1"/>
</dbReference>
<comment type="caution">
    <text evidence="6">The sequence shown here is derived from an EMBL/GenBank/DDBJ whole genome shotgun (WGS) entry which is preliminary data.</text>
</comment>
<protein>
    <recommendedName>
        <fullName evidence="5">SHSP domain-containing protein</fullName>
    </recommendedName>
</protein>